<keyword evidence="5" id="KW-1185">Reference proteome</keyword>
<gene>
    <name evidence="3" type="ORF">PBRA_009377</name>
    <name evidence="4" type="ORF">PLBR_LOCUS6714</name>
</gene>
<dbReference type="EMBL" id="OVEO01000012">
    <property type="protein sequence ID" value="SPQ99499.1"/>
    <property type="molecule type" value="Genomic_DNA"/>
</dbReference>
<evidence type="ECO:0000256" key="1">
    <source>
        <dbReference type="SAM" id="MobiDB-lite"/>
    </source>
</evidence>
<dbReference type="InterPro" id="IPR009078">
    <property type="entry name" value="Ferritin-like_SF"/>
</dbReference>
<feature type="domain" description="Ferritin-like diiron" evidence="2">
    <location>
        <begin position="10"/>
        <end position="151"/>
    </location>
</feature>
<evidence type="ECO:0000313" key="5">
    <source>
        <dbReference type="Proteomes" id="UP000039324"/>
    </source>
</evidence>
<proteinExistence type="predicted"/>
<evidence type="ECO:0000313" key="3">
    <source>
        <dbReference type="EMBL" id="CEP03492.1"/>
    </source>
</evidence>
<feature type="compositionally biased region" description="Polar residues" evidence="1">
    <location>
        <begin position="172"/>
        <end position="186"/>
    </location>
</feature>
<dbReference type="EMBL" id="CDSF01000145">
    <property type="protein sequence ID" value="CEP03492.1"/>
    <property type="molecule type" value="Genomic_DNA"/>
</dbReference>
<geneLocation type="mitochondrion" evidence="4"/>
<dbReference type="SUPFAM" id="SSF47240">
    <property type="entry name" value="Ferritin-like"/>
    <property type="match status" value="1"/>
</dbReference>
<reference evidence="3 5" key="1">
    <citation type="submission" date="2015-02" db="EMBL/GenBank/DDBJ databases">
        <authorList>
            <person name="Chooi Y.-H."/>
        </authorList>
    </citation>
    <scope>NUCLEOTIDE SEQUENCE [LARGE SCALE GENOMIC DNA]</scope>
    <source>
        <strain evidence="3">E3</strain>
    </source>
</reference>
<evidence type="ECO:0000313" key="4">
    <source>
        <dbReference type="EMBL" id="SPQ99499.1"/>
    </source>
</evidence>
<dbReference type="PROSITE" id="PS50905">
    <property type="entry name" value="FERRITIN_LIKE"/>
    <property type="match status" value="1"/>
</dbReference>
<dbReference type="InterPro" id="IPR012347">
    <property type="entry name" value="Ferritin-like"/>
</dbReference>
<dbReference type="Gene3D" id="1.20.1260.10">
    <property type="match status" value="1"/>
</dbReference>
<organism evidence="3 5">
    <name type="scientific">Plasmodiophora brassicae</name>
    <name type="common">Clubroot disease agent</name>
    <dbReference type="NCBI Taxonomy" id="37360"/>
    <lineage>
        <taxon>Eukaryota</taxon>
        <taxon>Sar</taxon>
        <taxon>Rhizaria</taxon>
        <taxon>Endomyxa</taxon>
        <taxon>Phytomyxea</taxon>
        <taxon>Plasmodiophorida</taxon>
        <taxon>Plasmodiophoridae</taxon>
        <taxon>Plasmodiophora</taxon>
    </lineage>
</organism>
<dbReference type="AlphaFoldDB" id="A0A0G4J7J0"/>
<name>A0A0G4J7J0_PLABS</name>
<accession>A0A0G4J7J0</accession>
<sequence>MAAAAGRAAAALPSALHEAIRQQVYQKATNAVRYRWFAQRADHEGRLRAAQLFRSLADSEWEMSHAAFTALEMLTGVDPTTSEPIGDTKKHLHASLISELHDTEETLPTFSSQAHDAGDRYVGAMFERMIDADERHVAALKSLANPHDVFSDEIWGETARVRNEFDSGMAADSTTPGTDRQSTGSK</sequence>
<protein>
    <recommendedName>
        <fullName evidence="2">Ferritin-like diiron domain-containing protein</fullName>
    </recommendedName>
</protein>
<dbReference type="OrthoDB" id="10257359at2759"/>
<dbReference type="Proteomes" id="UP000290189">
    <property type="component" value="Unassembled WGS sequence"/>
</dbReference>
<dbReference type="InterPro" id="IPR009040">
    <property type="entry name" value="Ferritin-like_diiron"/>
</dbReference>
<reference evidence="4 6" key="2">
    <citation type="submission" date="2018-03" db="EMBL/GenBank/DDBJ databases">
        <authorList>
            <person name="Fogelqvist J."/>
        </authorList>
    </citation>
    <scope>NUCLEOTIDE SEQUENCE [LARGE SCALE GENOMIC DNA]</scope>
</reference>
<evidence type="ECO:0000259" key="2">
    <source>
        <dbReference type="PROSITE" id="PS50905"/>
    </source>
</evidence>
<dbReference type="Proteomes" id="UP000039324">
    <property type="component" value="Unassembled WGS sequence"/>
</dbReference>
<feature type="region of interest" description="Disordered" evidence="1">
    <location>
        <begin position="165"/>
        <end position="186"/>
    </location>
</feature>
<evidence type="ECO:0000313" key="6">
    <source>
        <dbReference type="Proteomes" id="UP000290189"/>
    </source>
</evidence>
<keyword evidence="4" id="KW-0496">Mitochondrion</keyword>